<keyword evidence="3" id="KW-0378">Hydrolase</keyword>
<dbReference type="GO" id="GO:0072686">
    <property type="term" value="C:mitotic spindle"/>
    <property type="evidence" value="ECO:0007669"/>
    <property type="project" value="TreeGrafter"/>
</dbReference>
<evidence type="ECO:0000256" key="7">
    <source>
        <dbReference type="SAM" id="MobiDB-lite"/>
    </source>
</evidence>
<protein>
    <recommendedName>
        <fullName evidence="2">separase</fullName>
        <ecNumber evidence="2">3.4.22.49</ecNumber>
    </recommendedName>
</protein>
<dbReference type="InterPro" id="IPR011990">
    <property type="entry name" value="TPR-like_helical_dom_sf"/>
</dbReference>
<evidence type="ECO:0000313" key="9">
    <source>
        <dbReference type="EMBL" id="PRP73418.1"/>
    </source>
</evidence>
<keyword evidence="6" id="KW-0175">Coiled coil</keyword>
<dbReference type="Proteomes" id="UP000241769">
    <property type="component" value="Unassembled WGS sequence"/>
</dbReference>
<proteinExistence type="predicted"/>
<dbReference type="InterPro" id="IPR019734">
    <property type="entry name" value="TPR_rpt"/>
</dbReference>
<gene>
    <name evidence="9" type="ORF">PROFUN_09648</name>
</gene>
<dbReference type="GO" id="GO:0005737">
    <property type="term" value="C:cytoplasm"/>
    <property type="evidence" value="ECO:0007669"/>
    <property type="project" value="TreeGrafter"/>
</dbReference>
<dbReference type="InParanoid" id="A0A2P6MNW9"/>
<comment type="catalytic activity">
    <reaction evidence="1">
        <text>All bonds known to be hydrolyzed by this endopeptidase have arginine in P1 and an acidic residue in P4. P6 is often occupied by an acidic residue or by a hydroxy-amino-acid residue, the phosphorylation of which enhances cleavage.</text>
        <dbReference type="EC" id="3.4.22.49"/>
    </reaction>
</comment>
<dbReference type="SUPFAM" id="SSF48452">
    <property type="entry name" value="TPR-like"/>
    <property type="match status" value="1"/>
</dbReference>
<feature type="compositionally biased region" description="Basic and acidic residues" evidence="7">
    <location>
        <begin position="1447"/>
        <end position="1458"/>
    </location>
</feature>
<evidence type="ECO:0000256" key="3">
    <source>
        <dbReference type="ARBA" id="ARBA00022801"/>
    </source>
</evidence>
<feature type="region of interest" description="Disordered" evidence="7">
    <location>
        <begin position="1443"/>
        <end position="1466"/>
    </location>
</feature>
<dbReference type="EMBL" id="MDYQ01000613">
    <property type="protein sequence ID" value="PRP73418.1"/>
    <property type="molecule type" value="Genomic_DNA"/>
</dbReference>
<dbReference type="STRING" id="1890364.A0A2P6MNW9"/>
<dbReference type="PANTHER" id="PTHR12792">
    <property type="entry name" value="EXTRA SPINDLE POLES 1-RELATED"/>
    <property type="match status" value="1"/>
</dbReference>
<dbReference type="PROSITE" id="PS51700">
    <property type="entry name" value="SEPARIN"/>
    <property type="match status" value="1"/>
</dbReference>
<keyword evidence="5" id="KW-0802">TPR repeat</keyword>
<evidence type="ECO:0000259" key="8">
    <source>
        <dbReference type="PROSITE" id="PS51700"/>
    </source>
</evidence>
<dbReference type="GO" id="GO:0051307">
    <property type="term" value="P:meiotic chromosome separation"/>
    <property type="evidence" value="ECO:0007669"/>
    <property type="project" value="TreeGrafter"/>
</dbReference>
<dbReference type="Gene3D" id="1.25.40.10">
    <property type="entry name" value="Tetratricopeptide repeat domain"/>
    <property type="match status" value="2"/>
</dbReference>
<feature type="region of interest" description="Disordered" evidence="7">
    <location>
        <begin position="2045"/>
        <end position="2066"/>
    </location>
</feature>
<evidence type="ECO:0000256" key="6">
    <source>
        <dbReference type="SAM" id="Coils"/>
    </source>
</evidence>
<dbReference type="Pfam" id="PF03568">
    <property type="entry name" value="Separin_C"/>
    <property type="match status" value="1"/>
</dbReference>
<feature type="coiled-coil region" evidence="6">
    <location>
        <begin position="744"/>
        <end position="781"/>
    </location>
</feature>
<dbReference type="EC" id="3.4.22.49" evidence="2"/>
<evidence type="ECO:0000256" key="5">
    <source>
        <dbReference type="PROSITE-ProRule" id="PRU00339"/>
    </source>
</evidence>
<dbReference type="PROSITE" id="PS50005">
    <property type="entry name" value="TPR"/>
    <property type="match status" value="1"/>
</dbReference>
<feature type="repeat" description="TPR" evidence="5">
    <location>
        <begin position="313"/>
        <end position="346"/>
    </location>
</feature>
<dbReference type="OrthoDB" id="10255632at2759"/>
<dbReference type="GO" id="GO:0006508">
    <property type="term" value="P:proteolysis"/>
    <property type="evidence" value="ECO:0007669"/>
    <property type="project" value="InterPro"/>
</dbReference>
<evidence type="ECO:0000313" key="10">
    <source>
        <dbReference type="Proteomes" id="UP000241769"/>
    </source>
</evidence>
<dbReference type="SMART" id="SM00028">
    <property type="entry name" value="TPR"/>
    <property type="match status" value="2"/>
</dbReference>
<keyword evidence="10" id="KW-1185">Reference proteome</keyword>
<dbReference type="GO" id="GO:0004197">
    <property type="term" value="F:cysteine-type endopeptidase activity"/>
    <property type="evidence" value="ECO:0007669"/>
    <property type="project" value="InterPro"/>
</dbReference>
<feature type="domain" description="Peptidase C50" evidence="8">
    <location>
        <begin position="1813"/>
        <end position="1909"/>
    </location>
</feature>
<evidence type="ECO:0000256" key="2">
    <source>
        <dbReference type="ARBA" id="ARBA00012489"/>
    </source>
</evidence>
<reference evidence="9 10" key="1">
    <citation type="journal article" date="2018" name="Genome Biol. Evol.">
        <title>Multiple Roots of Fruiting Body Formation in Amoebozoa.</title>
        <authorList>
            <person name="Hillmann F."/>
            <person name="Forbes G."/>
            <person name="Novohradska S."/>
            <person name="Ferling I."/>
            <person name="Riege K."/>
            <person name="Groth M."/>
            <person name="Westermann M."/>
            <person name="Marz M."/>
            <person name="Spaller T."/>
            <person name="Winckler T."/>
            <person name="Schaap P."/>
            <person name="Glockner G."/>
        </authorList>
    </citation>
    <scope>NUCLEOTIDE SEQUENCE [LARGE SCALE GENOMIC DNA]</scope>
    <source>
        <strain evidence="9 10">Jena</strain>
    </source>
</reference>
<name>A0A2P6MNW9_9EUKA</name>
<evidence type="ECO:0000256" key="4">
    <source>
        <dbReference type="ARBA" id="ARBA00022829"/>
    </source>
</evidence>
<dbReference type="PANTHER" id="PTHR12792:SF0">
    <property type="entry name" value="SEPARIN"/>
    <property type="match status" value="1"/>
</dbReference>
<accession>A0A2P6MNW9</accession>
<evidence type="ECO:0000256" key="1">
    <source>
        <dbReference type="ARBA" id="ARBA00000451"/>
    </source>
</evidence>
<dbReference type="InterPro" id="IPR030397">
    <property type="entry name" value="SEPARIN_core_dom"/>
</dbReference>
<keyword evidence="4" id="KW-0159">Chromosome partition</keyword>
<sequence length="2066" mass="236350">MTKDEGQHLLQSFSDLSKWKGREEDIQESFDDYFQDMIEWENVPGSRKKTDIDKEQKMAARFGKTLTDLIAQNLSKMDATMSPALFPFFVRCTESAIDLLEKISSQLKCPSLYYEKTSYKILSACYSAKQYKLTTEQAKVVEKRLNDHQVKTYKLNKEKTFLPCGKETEEFCALTVNTLVTLVTCLVELDEDVEQIVQSQLMPWIEYYAKKSSEKCMQCCDSLLRTFYRWSRKVKEGEVETLARVAAAIVHRKFEEFPSSYCDNLYKAASYFEAICVNNGAIKERLALNFYQEAFTYSDREKSKLPTGKLSYIRALNHYASLYYKTGRFSEARRIYEFAVDYTEDNRYHNGSFYISLAAVNLQENKKIETRLSEFSKNFRAGYDVLREAVKEIPMDVIKSTTDEEPENYGIFMRTVRKLFEIRRVHLTMKNVPEVQKNTKVTKIIEEATQLMSQMIETGQSWDNALKLYSKAGGFIAMNSVRLNALCTTGTVKDNSDNLREAEACAKKSGGNDLGRVAVGYYEAALRLYRASEFENCIRELEQCCRIFNEWIDRDVTRLKSSDLFRKYELIAVCQQRLGDHQAALVAIRHSIQRHPDLNDVSVNALVERWCRDRAAYFGKKKKEGREDISDMSLKDVLEAIKFPVKLSTSLIGTILENEYTFCCQLPSTLHTPRFLLSLLSTLSSIYNDGRLPLPRACILRERARVIRLNDPDNEHRPNPTAALEILSEAMEIMEGVVEAGADKKNSKKSTEGYEEIVEELEETLKRGKKEEKKVEQLLNKAMAATFFNHQEIEEQMERRQRLKELCLQHLPQHPYLKQSVSCMEQEKKLIDDMASTHLWVGILSYEAEHKYDSDHFKRGLSLYNELYVQMEGEDGEERFRCLSSTLSTLKTTADFLYFVQDYPLQMQALRFIVALCLNVKPDSLQSMCDLTFAYVRMSETYLRLGYTKRAEIFSEKSTEISKKMKEASCSGMMKITVENRNTEVEILRGWLLLESEDTATALQLADEVLDHLQASTPGPLVNLQLASAYALRSECFYNEPQLISSLSDALESFSLLRNLLTFFCADGSEERSCVLYVSDLQWNLRQRLLDAHGRVCHLYTLLGDDLRALQFSMKGHETAVEFSGEDSAAVNTMRVMRSDLLFKMKRDKEAASLFDTCTQWGEEIESATSQHAADLFLISLGLSEFDGVLRDREGEEKEERGTEILDRTEMLLTRLSSAKSLDLLENSSLTSDHLPKTMRQRLKILKRVEYDLSEIFSETCTLPAKKGKTSTLPTSERRGIAKMTERITLRRGMMGLLGGDHEEYQGILEASLESGLLGLPDRALCHFVLGKIFVSNGEEELSQEIDSLWFPGKSKKSSVVEPSVFLEQARRNFFESFRLAERLRLPHLTSEAGKMITVLYGPHCPVVDETDDDVINSSIIYSNLSMGMTYGNQYEAIRLQRQRNREKKEKGEKKGNAEESALSDLVSSMSIREEEELWEMQSPIYNDSHHDELINDLPETWGVVSVRLVEEEKCLLITRSTPNRETVSVRISMMEDSTIYNGASPVDFDDISKFPGIGEPEEISDEYDSESTTEFREGNNWSQIYQRFFHLMDCSRQTQTKKEIDSNKWATWWKSREWLDGQMKSLVESMENSILGCFRSMMIGEVSGKAGATLNGCVSRLKKSTEALVKSSGFTLEEQMIQFILHSLPQLIVNDETEEEDRYRVLRCALGYLLRWHPADLTAKKKKQLEELCGEYEREYCRSMVKSGIFEEDTTEISSEHSPLQRDPIILVLDKRVQSLPWESLDCLADTPLTRLPSLLFLNKRRVTRVDPKRCYYLLNPGKDLPSTQKNFQETFEGQETWRGVTGVEPSGEEMKRGLSDNQLFLYLGHNGGEMYLPGEHIAKMDKPSPVSLLLGCSSGRLKERGEFEPQGNVLHYLLNGCPAVVGCLWDVTDGDLDRFSGSLLYNWFSGDQPNLSEAVSGDPLGPLNVLTSTVSRSSCSMKYIVGSSPVVYGLPTSLLPFHCRNIQRLKQVSTSNKDKKSVETKKTEKVDKIEKVDKKTMIWEDEPDVPTKPEAARKKATKRK</sequence>
<comment type="caution">
    <text evidence="9">The sequence shown here is derived from an EMBL/GenBank/DDBJ whole genome shotgun (WGS) entry which is preliminary data.</text>
</comment>
<organism evidence="9 10">
    <name type="scientific">Planoprotostelium fungivorum</name>
    <dbReference type="NCBI Taxonomy" id="1890364"/>
    <lineage>
        <taxon>Eukaryota</taxon>
        <taxon>Amoebozoa</taxon>
        <taxon>Evosea</taxon>
        <taxon>Variosea</taxon>
        <taxon>Cavosteliida</taxon>
        <taxon>Cavosteliaceae</taxon>
        <taxon>Planoprotostelium</taxon>
    </lineage>
</organism>
<dbReference type="InterPro" id="IPR005314">
    <property type="entry name" value="Peptidase_C50"/>
</dbReference>
<dbReference type="GO" id="GO:0005634">
    <property type="term" value="C:nucleus"/>
    <property type="evidence" value="ECO:0007669"/>
    <property type="project" value="InterPro"/>
</dbReference>